<dbReference type="Gene3D" id="2.60.120.260">
    <property type="entry name" value="Galactose-binding domain-like"/>
    <property type="match status" value="1"/>
</dbReference>
<dbReference type="NCBIfam" id="TIGR00976">
    <property type="entry name" value="CocE_NonD"/>
    <property type="match status" value="1"/>
</dbReference>
<gene>
    <name evidence="4" type="ORF">JE024_14900</name>
</gene>
<protein>
    <submittedName>
        <fullName evidence="4">CocE/NonD family hydrolase</fullName>
    </submittedName>
</protein>
<dbReference type="InterPro" id="IPR013736">
    <property type="entry name" value="Xaa-Pro_dipept_C"/>
</dbReference>
<proteinExistence type="predicted"/>
<evidence type="ECO:0000256" key="1">
    <source>
        <dbReference type="ARBA" id="ARBA00022801"/>
    </source>
</evidence>
<dbReference type="EMBL" id="JAFEJA010000001">
    <property type="protein sequence ID" value="MBM9619999.1"/>
    <property type="molecule type" value="Genomic_DNA"/>
</dbReference>
<organism evidence="4 5">
    <name type="scientific">Streptomyces zhihengii</name>
    <dbReference type="NCBI Taxonomy" id="1818004"/>
    <lineage>
        <taxon>Bacteria</taxon>
        <taxon>Bacillati</taxon>
        <taxon>Actinomycetota</taxon>
        <taxon>Actinomycetes</taxon>
        <taxon>Kitasatosporales</taxon>
        <taxon>Streptomycetaceae</taxon>
        <taxon>Streptomyces</taxon>
    </lineage>
</organism>
<dbReference type="RefSeq" id="WP_205374043.1">
    <property type="nucleotide sequence ID" value="NZ_JAFEJA010000001.1"/>
</dbReference>
<dbReference type="Pfam" id="PF02129">
    <property type="entry name" value="Peptidase_S15"/>
    <property type="match status" value="1"/>
</dbReference>
<dbReference type="SUPFAM" id="SSF53474">
    <property type="entry name" value="alpha/beta-Hydrolases"/>
    <property type="match status" value="1"/>
</dbReference>
<keyword evidence="1 4" id="KW-0378">Hydrolase</keyword>
<feature type="region of interest" description="Disordered" evidence="2">
    <location>
        <begin position="620"/>
        <end position="639"/>
    </location>
</feature>
<evidence type="ECO:0000313" key="4">
    <source>
        <dbReference type="EMBL" id="MBM9619999.1"/>
    </source>
</evidence>
<dbReference type="InterPro" id="IPR008979">
    <property type="entry name" value="Galactose-bd-like_sf"/>
</dbReference>
<evidence type="ECO:0000313" key="5">
    <source>
        <dbReference type="Proteomes" id="UP000664109"/>
    </source>
</evidence>
<dbReference type="Proteomes" id="UP000664109">
    <property type="component" value="Unassembled WGS sequence"/>
</dbReference>
<evidence type="ECO:0000256" key="2">
    <source>
        <dbReference type="SAM" id="MobiDB-lite"/>
    </source>
</evidence>
<evidence type="ECO:0000259" key="3">
    <source>
        <dbReference type="SMART" id="SM00939"/>
    </source>
</evidence>
<dbReference type="GO" id="GO:0016787">
    <property type="term" value="F:hydrolase activity"/>
    <property type="evidence" value="ECO:0007669"/>
    <property type="project" value="UniProtKB-KW"/>
</dbReference>
<comment type="caution">
    <text evidence="4">The sequence shown here is derived from an EMBL/GenBank/DDBJ whole genome shotgun (WGS) entry which is preliminary data.</text>
</comment>
<dbReference type="InterPro" id="IPR000383">
    <property type="entry name" value="Xaa-Pro-like_dom"/>
</dbReference>
<dbReference type="Gene3D" id="3.40.50.1820">
    <property type="entry name" value="alpha/beta hydrolase"/>
    <property type="match status" value="1"/>
</dbReference>
<name>A0ABS2URE2_9ACTN</name>
<dbReference type="SMART" id="SM00939">
    <property type="entry name" value="PepX_C"/>
    <property type="match status" value="1"/>
</dbReference>
<dbReference type="SUPFAM" id="SSF49785">
    <property type="entry name" value="Galactose-binding domain-like"/>
    <property type="match status" value="2"/>
</dbReference>
<feature type="compositionally biased region" description="Gly residues" evidence="2">
    <location>
        <begin position="500"/>
        <end position="510"/>
    </location>
</feature>
<feature type="compositionally biased region" description="Low complexity" evidence="2">
    <location>
        <begin position="463"/>
        <end position="499"/>
    </location>
</feature>
<sequence>MRVRTDFPHETVREDVRVPLPDGVTLHARLWRPVTGAPVPALLEYAPDRLTDASAVRDAERHPWYAGHGYASVRVDVRGHGNSDGLPGEACGAGELADGVAVVEWLARRPWCSGRVGMFGLGRAGRCALGIAALAPGPLRAVVAVGAGDDPYGDDGPCLGGAVTGRGLHGGGAARLADAARPPDPRYTGERWRRMWLRRLEAVEPAAHTWLAQRRDACGRSAGTGDGTAAVRAAVLVVGGLHDPARDSVVRLVERLPRGRVSGLVGPWPHDYPDRAEGGDDGIGFLQETLRWWDRWLGDGAADEPPWPALRCRPGAADPAPGGWTATDWPPPRVTEVPYALGGGPVRVASPPHTGVDAGAFRPAGRAGDLPPDQREEDARSVCFEFPVGEEPVTVLGLPRLTLRPRAPYPPGPVTARLCDVAPDGTSVLVTRGVLRLPGSGDAADAGAGVGGYREPDADAGRDAAPGSDPGADGGPDAALDSGPDADAGLDADSAAGTATGAGPGSGTAAGPGAAARTAAAAGAGAGAGSAAGSGPGAGAAAAAGANAAAGAGAGPGSADGRGPAVEVTLSLAAHVFAPGHRVRVCVSSAYWPWIWPEPGADGFTLEPAGSRLVLPVLGPDGGPEDGTAPVPEAEPEHADAPAVAVPQTLDAGRPPLLVTRDVAEGLWTVASTPGPGGTRVHPDGLEYTEEVRETYTIRDGDPLSARAHSVRTVRLHRPDAGWDVRVEATSTTERDAAGFRTTDELVCHDGQEVVFHRTWEERFPYPAP</sequence>
<reference evidence="4 5" key="1">
    <citation type="journal article" date="2016" name="Arch. Microbiol.">
        <title>Streptomyces zhihengii sp. nov., isolated from rhizospheric soil of Psammosilene tunicoides.</title>
        <authorList>
            <person name="Huang M.J."/>
            <person name="Fei J.J."/>
            <person name="Salam N."/>
            <person name="Kim C.J."/>
            <person name="Hozzein W.N."/>
            <person name="Xiao M."/>
            <person name="Huang H.Q."/>
            <person name="Li W.J."/>
        </authorList>
    </citation>
    <scope>NUCLEOTIDE SEQUENCE [LARGE SCALE GENOMIC DNA]</scope>
    <source>
        <strain evidence="4 5">YIM T102</strain>
    </source>
</reference>
<dbReference type="InterPro" id="IPR029058">
    <property type="entry name" value="AB_hydrolase_fold"/>
</dbReference>
<accession>A0ABS2URE2</accession>
<feature type="region of interest" description="Disordered" evidence="2">
    <location>
        <begin position="437"/>
        <end position="513"/>
    </location>
</feature>
<feature type="domain" description="Xaa-Pro dipeptidyl-peptidase C-terminal" evidence="3">
    <location>
        <begin position="290"/>
        <end position="614"/>
    </location>
</feature>
<dbReference type="Pfam" id="PF08530">
    <property type="entry name" value="PepX_C"/>
    <property type="match status" value="2"/>
</dbReference>
<keyword evidence="5" id="KW-1185">Reference proteome</keyword>
<dbReference type="InterPro" id="IPR005674">
    <property type="entry name" value="CocE/Ser_esterase"/>
</dbReference>